<dbReference type="EMBL" id="BSOH01000031">
    <property type="protein sequence ID" value="GLR19670.1"/>
    <property type="molecule type" value="Genomic_DNA"/>
</dbReference>
<keyword evidence="7 8" id="KW-0998">Cell outer membrane</keyword>
<evidence type="ECO:0000256" key="3">
    <source>
        <dbReference type="ARBA" id="ARBA00022452"/>
    </source>
</evidence>
<keyword evidence="5 9" id="KW-0798">TonB box</keyword>
<keyword evidence="4 8" id="KW-0812">Transmembrane</keyword>
<dbReference type="Pfam" id="PF07715">
    <property type="entry name" value="Plug"/>
    <property type="match status" value="1"/>
</dbReference>
<dbReference type="Gene3D" id="2.60.40.1120">
    <property type="entry name" value="Carboxypeptidase-like, regulatory domain"/>
    <property type="match status" value="1"/>
</dbReference>
<dbReference type="InterPro" id="IPR036942">
    <property type="entry name" value="Beta-barrel_TonB_sf"/>
</dbReference>
<evidence type="ECO:0000256" key="8">
    <source>
        <dbReference type="PROSITE-ProRule" id="PRU01360"/>
    </source>
</evidence>
<dbReference type="InterPro" id="IPR023997">
    <property type="entry name" value="TonB-dep_OMP_SusC/RagA_CS"/>
</dbReference>
<feature type="domain" description="TonB-dependent receptor-like beta-barrel" evidence="11">
    <location>
        <begin position="524"/>
        <end position="983"/>
    </location>
</feature>
<feature type="signal peptide" evidence="10">
    <location>
        <begin position="1"/>
        <end position="27"/>
    </location>
</feature>
<dbReference type="Gene3D" id="2.170.130.10">
    <property type="entry name" value="TonB-dependent receptor, plug domain"/>
    <property type="match status" value="1"/>
</dbReference>
<dbReference type="Gene3D" id="2.40.170.20">
    <property type="entry name" value="TonB-dependent receptor, beta-barrel domain"/>
    <property type="match status" value="1"/>
</dbReference>
<feature type="domain" description="TonB-dependent receptor plug" evidence="12">
    <location>
        <begin position="123"/>
        <end position="228"/>
    </location>
</feature>
<dbReference type="InterPro" id="IPR000531">
    <property type="entry name" value="Beta-barrel_TonB"/>
</dbReference>
<evidence type="ECO:0000256" key="10">
    <source>
        <dbReference type="SAM" id="SignalP"/>
    </source>
</evidence>
<dbReference type="InterPro" id="IPR037066">
    <property type="entry name" value="Plug_dom_sf"/>
</dbReference>
<dbReference type="Proteomes" id="UP001156666">
    <property type="component" value="Unassembled WGS sequence"/>
</dbReference>
<comment type="caution">
    <text evidence="13">The sequence shown here is derived from an EMBL/GenBank/DDBJ whole genome shotgun (WGS) entry which is preliminary data.</text>
</comment>
<dbReference type="NCBIfam" id="TIGR04057">
    <property type="entry name" value="SusC_RagA_signa"/>
    <property type="match status" value="1"/>
</dbReference>
<evidence type="ECO:0000313" key="13">
    <source>
        <dbReference type="EMBL" id="GLR19670.1"/>
    </source>
</evidence>
<dbReference type="AlphaFoldDB" id="A0AA37SXL3"/>
<accession>A0AA37SXL3</accession>
<protein>
    <submittedName>
        <fullName evidence="13">SusC/RagA family TonB-linked outer membrane protein</fullName>
    </submittedName>
</protein>
<reference evidence="13" key="2">
    <citation type="submission" date="2023-01" db="EMBL/GenBank/DDBJ databases">
        <title>Draft genome sequence of Portibacter lacus strain NBRC 108769.</title>
        <authorList>
            <person name="Sun Q."/>
            <person name="Mori K."/>
        </authorList>
    </citation>
    <scope>NUCLEOTIDE SEQUENCE</scope>
    <source>
        <strain evidence="13">NBRC 108769</strain>
    </source>
</reference>
<keyword evidence="14" id="KW-1185">Reference proteome</keyword>
<evidence type="ECO:0000256" key="6">
    <source>
        <dbReference type="ARBA" id="ARBA00023136"/>
    </source>
</evidence>
<dbReference type="Pfam" id="PF00593">
    <property type="entry name" value="TonB_dep_Rec_b-barrel"/>
    <property type="match status" value="1"/>
</dbReference>
<evidence type="ECO:0000256" key="4">
    <source>
        <dbReference type="ARBA" id="ARBA00022692"/>
    </source>
</evidence>
<dbReference type="FunFam" id="2.60.40.1120:FF:000003">
    <property type="entry name" value="Outer membrane protein Omp121"/>
    <property type="match status" value="1"/>
</dbReference>
<dbReference type="FunFam" id="2.170.130.10:FF:000003">
    <property type="entry name" value="SusC/RagA family TonB-linked outer membrane protein"/>
    <property type="match status" value="1"/>
</dbReference>
<dbReference type="SUPFAM" id="SSF49464">
    <property type="entry name" value="Carboxypeptidase regulatory domain-like"/>
    <property type="match status" value="1"/>
</dbReference>
<dbReference type="PROSITE" id="PS52016">
    <property type="entry name" value="TONB_DEPENDENT_REC_3"/>
    <property type="match status" value="1"/>
</dbReference>
<keyword evidence="2 8" id="KW-0813">Transport</keyword>
<dbReference type="InterPro" id="IPR008969">
    <property type="entry name" value="CarboxyPept-like_regulatory"/>
</dbReference>
<dbReference type="NCBIfam" id="TIGR04056">
    <property type="entry name" value="OMP_RagA_SusC"/>
    <property type="match status" value="1"/>
</dbReference>
<dbReference type="Pfam" id="PF13715">
    <property type="entry name" value="CarbopepD_reg_2"/>
    <property type="match status" value="1"/>
</dbReference>
<organism evidence="13 14">
    <name type="scientific">Portibacter lacus</name>
    <dbReference type="NCBI Taxonomy" id="1099794"/>
    <lineage>
        <taxon>Bacteria</taxon>
        <taxon>Pseudomonadati</taxon>
        <taxon>Bacteroidota</taxon>
        <taxon>Saprospiria</taxon>
        <taxon>Saprospirales</taxon>
        <taxon>Haliscomenobacteraceae</taxon>
        <taxon>Portibacter</taxon>
    </lineage>
</organism>
<evidence type="ECO:0000313" key="14">
    <source>
        <dbReference type="Proteomes" id="UP001156666"/>
    </source>
</evidence>
<proteinExistence type="inferred from homology"/>
<evidence type="ECO:0000256" key="9">
    <source>
        <dbReference type="RuleBase" id="RU003357"/>
    </source>
</evidence>
<dbReference type="RefSeq" id="WP_235295072.1">
    <property type="nucleotide sequence ID" value="NZ_JAJNKA010000017.1"/>
</dbReference>
<evidence type="ECO:0000256" key="7">
    <source>
        <dbReference type="ARBA" id="ARBA00023237"/>
    </source>
</evidence>
<keyword evidence="6 8" id="KW-0472">Membrane</keyword>
<dbReference type="GO" id="GO:0009279">
    <property type="term" value="C:cell outer membrane"/>
    <property type="evidence" value="ECO:0007669"/>
    <property type="project" value="UniProtKB-SubCell"/>
</dbReference>
<dbReference type="InterPro" id="IPR012910">
    <property type="entry name" value="Plug_dom"/>
</dbReference>
<evidence type="ECO:0000256" key="5">
    <source>
        <dbReference type="ARBA" id="ARBA00023077"/>
    </source>
</evidence>
<feature type="chain" id="PRO_5041261308" evidence="10">
    <location>
        <begin position="28"/>
        <end position="1021"/>
    </location>
</feature>
<dbReference type="InterPro" id="IPR023996">
    <property type="entry name" value="TonB-dep_OMP_SusC/RagA"/>
</dbReference>
<comment type="subcellular location">
    <subcellularLocation>
        <location evidence="1 8">Cell outer membrane</location>
        <topology evidence="1 8">Multi-pass membrane protein</topology>
    </subcellularLocation>
</comment>
<name>A0AA37SXL3_9BACT</name>
<evidence type="ECO:0000259" key="11">
    <source>
        <dbReference type="Pfam" id="PF00593"/>
    </source>
</evidence>
<reference evidence="13" key="1">
    <citation type="journal article" date="2014" name="Int. J. Syst. Evol. Microbiol.">
        <title>Complete genome sequence of Corynebacterium casei LMG S-19264T (=DSM 44701T), isolated from a smear-ripened cheese.</title>
        <authorList>
            <consortium name="US DOE Joint Genome Institute (JGI-PGF)"/>
            <person name="Walter F."/>
            <person name="Albersmeier A."/>
            <person name="Kalinowski J."/>
            <person name="Ruckert C."/>
        </authorList>
    </citation>
    <scope>NUCLEOTIDE SEQUENCE</scope>
    <source>
        <strain evidence="13">NBRC 108769</strain>
    </source>
</reference>
<sequence length="1021" mass="111949">MLRIKHLKFIFLLFYSFSLTSIISANSVELDKISVKGIVTDDAGEALIGATVLEKGTNNGTITDIDGSYNINVEEDATLVFSYVGFRDQEIPVNGQTEINALLSLDAAQLAEVVVTGYGSQKKSNLTGSVGVVNAETLEARPITSASQALQGQVSGVWINQNSGEPGQDGASIRIRGIGTLNNPNPLILVDGIEAPFDSVDPNDIASITVLKDAASAAIYGSRAANGVVLVTTKRGKLNSKPTFNYTGYAGSTEVNSTPDYIWNSEEFMKLRNRADVNSGNQELYPADIINKYSGSGAPNTNWFEAILKPGRIQQHSLSASGGSDKTNFNISLGYLENQGVVTGVQGTQRYNARLNLDTKVTSRFGMGGSFYVSRQVSDLDNVGQDGGVLARTTRLGPNFPAYDSQGRIADRARDIDAIELSTPNILAEVQALNRLLKENFFLGNFYAEYEPIDNLKIRGTFAANFRQNNDQNFNSRVETFDHETGELGLVWLENRELNLSFRERLQLTSWLQATYEKSFGNNNMKFILGANQESFDDKGFSATRSELPSNSLPALVTGNPESSTNSDFAGQWAIRSLFGRINYDFKNKYLLEMNVRRDGSSRFGANNRWATFPSFSAGWVISEEDFFNSNVIDFFKIRASWGQLGNQNIGNYPFASSVSFSPAYNFGGTIVGAAAQTSLGNPDIKWETTTQTDIGVNLSLLNGKISLEGDYFIRNASDILYDQSNPGVTGVRTPTTVNIAEVRNTGWEGSLNYREQFGKVGFSIGGNVTHVKSEVLSIDPSLAGENDRVIDGAFIIQRGQPINALYGLNAIGIFQTAADIENAPDQSIYGTPTPGDLQYEDYNNDGKITEEDRHVLGQDNPTWLYGINMGIDVGNFDIAAIFQGIADAQTFETARFYAPFANSGGASTIWRDSWTPENTDASLPKIRIAQGGINNNVNHSWFMNDRSYFRLKNLQIGYKLPKNLVEKSFVNSLRIYVNATNLLTWTNFIGFDPEQEARNTNGTAVYPQLRIITGGVNVRF</sequence>
<evidence type="ECO:0000259" key="12">
    <source>
        <dbReference type="Pfam" id="PF07715"/>
    </source>
</evidence>
<comment type="similarity">
    <text evidence="8 9">Belongs to the TonB-dependent receptor family.</text>
</comment>
<keyword evidence="10" id="KW-0732">Signal</keyword>
<dbReference type="SUPFAM" id="SSF56935">
    <property type="entry name" value="Porins"/>
    <property type="match status" value="1"/>
</dbReference>
<gene>
    <name evidence="13" type="ORF">GCM10007940_42860</name>
</gene>
<evidence type="ECO:0000256" key="2">
    <source>
        <dbReference type="ARBA" id="ARBA00022448"/>
    </source>
</evidence>
<dbReference type="InterPro" id="IPR039426">
    <property type="entry name" value="TonB-dep_rcpt-like"/>
</dbReference>
<keyword evidence="3 8" id="KW-1134">Transmembrane beta strand</keyword>
<evidence type="ECO:0000256" key="1">
    <source>
        <dbReference type="ARBA" id="ARBA00004571"/>
    </source>
</evidence>